<dbReference type="AlphaFoldDB" id="A0A453BXD9"/>
<evidence type="ECO:0000256" key="1">
    <source>
        <dbReference type="SAM" id="MobiDB-lite"/>
    </source>
</evidence>
<sequence length="115" mass="12406">LSTVDHGHGQRRPPSQRRFAAGRRNPAPPPFGFETELNRALLMGSLRAPPQLAGGTSLGRGYRPCLASSGVPKSKVLSVSCPMKSYRLSDLSDAEVSGLKARPRIDFTSIFSTVR</sequence>
<reference evidence="3" key="1">
    <citation type="journal article" date="2014" name="Science">
        <title>Ancient hybridizations among the ancestral genomes of bread wheat.</title>
        <authorList>
            <consortium name="International Wheat Genome Sequencing Consortium,"/>
            <person name="Marcussen T."/>
            <person name="Sandve S.R."/>
            <person name="Heier L."/>
            <person name="Spannagl M."/>
            <person name="Pfeifer M."/>
            <person name="Jakobsen K.S."/>
            <person name="Wulff B.B."/>
            <person name="Steuernagel B."/>
            <person name="Mayer K.F."/>
            <person name="Olsen O.A."/>
        </authorList>
    </citation>
    <scope>NUCLEOTIDE SEQUENCE [LARGE SCALE GENOMIC DNA]</scope>
    <source>
        <strain evidence="3">cv. AL8/78</strain>
    </source>
</reference>
<name>A0A453BXD9_AEGTS</name>
<keyword evidence="3" id="KW-1185">Reference proteome</keyword>
<evidence type="ECO:0000313" key="2">
    <source>
        <dbReference type="EnsemblPlants" id="AET2Gv20662900.26"/>
    </source>
</evidence>
<evidence type="ECO:0000313" key="3">
    <source>
        <dbReference type="Proteomes" id="UP000015105"/>
    </source>
</evidence>
<accession>A0A453BXD9</accession>
<dbReference type="EnsemblPlants" id="AET2Gv20662900.26">
    <property type="protein sequence ID" value="AET2Gv20662900.26"/>
    <property type="gene ID" value="AET2Gv20662900"/>
</dbReference>
<organism evidence="2 3">
    <name type="scientific">Aegilops tauschii subsp. strangulata</name>
    <name type="common">Goatgrass</name>
    <dbReference type="NCBI Taxonomy" id="200361"/>
    <lineage>
        <taxon>Eukaryota</taxon>
        <taxon>Viridiplantae</taxon>
        <taxon>Streptophyta</taxon>
        <taxon>Embryophyta</taxon>
        <taxon>Tracheophyta</taxon>
        <taxon>Spermatophyta</taxon>
        <taxon>Magnoliopsida</taxon>
        <taxon>Liliopsida</taxon>
        <taxon>Poales</taxon>
        <taxon>Poaceae</taxon>
        <taxon>BOP clade</taxon>
        <taxon>Pooideae</taxon>
        <taxon>Triticodae</taxon>
        <taxon>Triticeae</taxon>
        <taxon>Triticinae</taxon>
        <taxon>Aegilops</taxon>
    </lineage>
</organism>
<reference evidence="3" key="2">
    <citation type="journal article" date="2017" name="Nat. Plants">
        <title>The Aegilops tauschii genome reveals multiple impacts of transposons.</title>
        <authorList>
            <person name="Zhao G."/>
            <person name="Zou C."/>
            <person name="Li K."/>
            <person name="Wang K."/>
            <person name="Li T."/>
            <person name="Gao L."/>
            <person name="Zhang X."/>
            <person name="Wang H."/>
            <person name="Yang Z."/>
            <person name="Liu X."/>
            <person name="Jiang W."/>
            <person name="Mao L."/>
            <person name="Kong X."/>
            <person name="Jiao Y."/>
            <person name="Jia J."/>
        </authorList>
    </citation>
    <scope>NUCLEOTIDE SEQUENCE [LARGE SCALE GENOMIC DNA]</scope>
    <source>
        <strain evidence="3">cv. AL8/78</strain>
    </source>
</reference>
<reference evidence="2" key="5">
    <citation type="journal article" date="2021" name="G3 (Bethesda)">
        <title>Aegilops tauschii genome assembly Aet v5.0 features greater sequence contiguity and improved annotation.</title>
        <authorList>
            <person name="Wang L."/>
            <person name="Zhu T."/>
            <person name="Rodriguez J.C."/>
            <person name="Deal K.R."/>
            <person name="Dubcovsky J."/>
            <person name="McGuire P.E."/>
            <person name="Lux T."/>
            <person name="Spannagl M."/>
            <person name="Mayer K.F.X."/>
            <person name="Baldrich P."/>
            <person name="Meyers B.C."/>
            <person name="Huo N."/>
            <person name="Gu Y.Q."/>
            <person name="Zhou H."/>
            <person name="Devos K.M."/>
            <person name="Bennetzen J.L."/>
            <person name="Unver T."/>
            <person name="Budak H."/>
            <person name="Gulick P.J."/>
            <person name="Galiba G."/>
            <person name="Kalapos B."/>
            <person name="Nelson D.R."/>
            <person name="Li P."/>
            <person name="You F.M."/>
            <person name="Luo M.C."/>
            <person name="Dvorak J."/>
        </authorList>
    </citation>
    <scope>NUCLEOTIDE SEQUENCE [LARGE SCALE GENOMIC DNA]</scope>
    <source>
        <strain evidence="2">cv. AL8/78</strain>
    </source>
</reference>
<feature type="region of interest" description="Disordered" evidence="1">
    <location>
        <begin position="1"/>
        <end position="30"/>
    </location>
</feature>
<dbReference type="Proteomes" id="UP000015105">
    <property type="component" value="Chromosome 2D"/>
</dbReference>
<dbReference type="Gramene" id="AET2Gv20662900.26">
    <property type="protein sequence ID" value="AET2Gv20662900.26"/>
    <property type="gene ID" value="AET2Gv20662900"/>
</dbReference>
<protein>
    <submittedName>
        <fullName evidence="2">Uncharacterized protein</fullName>
    </submittedName>
</protein>
<proteinExistence type="predicted"/>
<reference evidence="2" key="4">
    <citation type="submission" date="2019-03" db="UniProtKB">
        <authorList>
            <consortium name="EnsemblPlants"/>
        </authorList>
    </citation>
    <scope>IDENTIFICATION</scope>
</reference>
<reference evidence="2" key="3">
    <citation type="journal article" date="2017" name="Nature">
        <title>Genome sequence of the progenitor of the wheat D genome Aegilops tauschii.</title>
        <authorList>
            <person name="Luo M.C."/>
            <person name="Gu Y.Q."/>
            <person name="Puiu D."/>
            <person name="Wang H."/>
            <person name="Twardziok S.O."/>
            <person name="Deal K.R."/>
            <person name="Huo N."/>
            <person name="Zhu T."/>
            <person name="Wang L."/>
            <person name="Wang Y."/>
            <person name="McGuire P.E."/>
            <person name="Liu S."/>
            <person name="Long H."/>
            <person name="Ramasamy R.K."/>
            <person name="Rodriguez J.C."/>
            <person name="Van S.L."/>
            <person name="Yuan L."/>
            <person name="Wang Z."/>
            <person name="Xia Z."/>
            <person name="Xiao L."/>
            <person name="Anderson O.D."/>
            <person name="Ouyang S."/>
            <person name="Liang Y."/>
            <person name="Zimin A.V."/>
            <person name="Pertea G."/>
            <person name="Qi P."/>
            <person name="Bennetzen J.L."/>
            <person name="Dai X."/>
            <person name="Dawson M.W."/>
            <person name="Muller H.G."/>
            <person name="Kugler K."/>
            <person name="Rivarola-Duarte L."/>
            <person name="Spannagl M."/>
            <person name="Mayer K.F.X."/>
            <person name="Lu F.H."/>
            <person name="Bevan M.W."/>
            <person name="Leroy P."/>
            <person name="Li P."/>
            <person name="You F.M."/>
            <person name="Sun Q."/>
            <person name="Liu Z."/>
            <person name="Lyons E."/>
            <person name="Wicker T."/>
            <person name="Salzberg S.L."/>
            <person name="Devos K.M."/>
            <person name="Dvorak J."/>
        </authorList>
    </citation>
    <scope>NUCLEOTIDE SEQUENCE [LARGE SCALE GENOMIC DNA]</scope>
    <source>
        <strain evidence="2">cv. AL8/78</strain>
    </source>
</reference>